<dbReference type="Proteomes" id="UP000234881">
    <property type="component" value="Unassembled WGS sequence"/>
</dbReference>
<gene>
    <name evidence="1" type="ORF">C0081_17605</name>
</gene>
<dbReference type="OrthoDB" id="5674083at2"/>
<dbReference type="EMBL" id="PKUQ01000042">
    <property type="protein sequence ID" value="PLW75918.1"/>
    <property type="molecule type" value="Genomic_DNA"/>
</dbReference>
<accession>A0A2N5XNB6</accession>
<reference evidence="1 2" key="1">
    <citation type="submission" date="2018-01" db="EMBL/GenBank/DDBJ databases">
        <title>The draft genome sequence of Cohaesibacter sp. H1304.</title>
        <authorList>
            <person name="Wang N.-N."/>
            <person name="Du Z.-J."/>
        </authorList>
    </citation>
    <scope>NUCLEOTIDE SEQUENCE [LARGE SCALE GENOMIC DNA]</scope>
    <source>
        <strain evidence="1 2">H1304</strain>
    </source>
</reference>
<dbReference type="Gene3D" id="2.60.120.260">
    <property type="entry name" value="Galactose-binding domain-like"/>
    <property type="match status" value="1"/>
</dbReference>
<protein>
    <submittedName>
        <fullName evidence="1">Carbohydrate-binding protein</fullName>
    </submittedName>
</protein>
<evidence type="ECO:0000313" key="2">
    <source>
        <dbReference type="Proteomes" id="UP000234881"/>
    </source>
</evidence>
<proteinExistence type="predicted"/>
<dbReference type="AlphaFoldDB" id="A0A2N5XNB6"/>
<evidence type="ECO:0000313" key="1">
    <source>
        <dbReference type="EMBL" id="PLW75918.1"/>
    </source>
</evidence>
<keyword evidence="2" id="KW-1185">Reference proteome</keyword>
<sequence length="266" mass="29300">MSITLSVIDASGAILAQNSGNETAFLVYKQTYKTGDVLRVKSTEPGSFVEVCLDHTMQPAMLFLKEGSFDMPVPFGDQKQICSPFAFEGSNHRLIARAVNPETLPKLRNLSLNPCDHYGNLTAFPHATATSQTRGEAAFAASNAIDGELANDDHGVWPYTSWGINQDPDAALTIHFGRPIVMHHIKIFIRADFPHDAWWESARISASDNWTQKVELTKTGQGQLIQLTPHQTDTLIIDQLIKADDPSPFPALTQIEVWGTEIPTSD</sequence>
<name>A0A2N5XNB6_9HYPH</name>
<comment type="caution">
    <text evidence="1">The sequence shown here is derived from an EMBL/GenBank/DDBJ whole genome shotgun (WGS) entry which is preliminary data.</text>
</comment>
<organism evidence="1 2">
    <name type="scientific">Cohaesibacter celericrescens</name>
    <dbReference type="NCBI Taxonomy" id="2067669"/>
    <lineage>
        <taxon>Bacteria</taxon>
        <taxon>Pseudomonadati</taxon>
        <taxon>Pseudomonadota</taxon>
        <taxon>Alphaproteobacteria</taxon>
        <taxon>Hyphomicrobiales</taxon>
        <taxon>Cohaesibacteraceae</taxon>
    </lineage>
</organism>
<dbReference type="InterPro" id="IPR008979">
    <property type="entry name" value="Galactose-bd-like_sf"/>
</dbReference>
<dbReference type="RefSeq" id="WP_101535160.1">
    <property type="nucleotide sequence ID" value="NZ_PKUQ01000042.1"/>
</dbReference>
<dbReference type="SUPFAM" id="SSF49785">
    <property type="entry name" value="Galactose-binding domain-like"/>
    <property type="match status" value="1"/>
</dbReference>